<keyword evidence="3" id="KW-1185">Reference proteome</keyword>
<sequence>MLQFIVFLFFSLFDCIFGYNFYQEDTFTVPYTAESSNITIHTSESFIPNKEYFLKESPPIQQIVLQTDSNVVDNTMELQYNEKNLQDSVIQTRYLTGDIDLLSHDALLSVKMISDQIYNKTKLQLYIHIVKQPILDSDNSLDKDFPKITESSLIHDSPQKKYQKRREYEQQFISHLDGDYAVIFLFYNDHAITIQSNKDFIKNEKLLEEYAYPYLPAEALDSVKYRDGVNEGLSNLYLALAHTIAEYYNVELDAPKPMERPSEATKVIIYIMLFIMIGLFVLVSNGFFTKLKKGG</sequence>
<name>A0A3D8IQ85_9HELI</name>
<comment type="caution">
    <text evidence="2">The sequence shown here is derived from an EMBL/GenBank/DDBJ whole genome shotgun (WGS) entry which is preliminary data.</text>
</comment>
<protein>
    <recommendedName>
        <fullName evidence="4">TPM domain-containing protein</fullName>
    </recommendedName>
</protein>
<proteinExistence type="predicted"/>
<gene>
    <name evidence="2" type="ORF">CQA53_02060</name>
</gene>
<keyword evidence="1" id="KW-0472">Membrane</keyword>
<dbReference type="RefSeq" id="WP_115542361.1">
    <property type="nucleotide sequence ID" value="NZ_NXLQ01000002.1"/>
</dbReference>
<reference evidence="2 3" key="1">
    <citation type="submission" date="2018-04" db="EMBL/GenBank/DDBJ databases">
        <title>Novel Campyloabacter and Helicobacter Species and Strains.</title>
        <authorList>
            <person name="Mannion A.J."/>
            <person name="Shen Z."/>
            <person name="Fox J.G."/>
        </authorList>
    </citation>
    <scope>NUCLEOTIDE SEQUENCE [LARGE SCALE GENOMIC DNA]</scope>
    <source>
        <strain evidence="2 3">MIT 17-337</strain>
    </source>
</reference>
<dbReference type="OrthoDB" id="5325432at2"/>
<keyword evidence="1" id="KW-0812">Transmembrane</keyword>
<dbReference type="AlphaFoldDB" id="A0A3D8IQ85"/>
<evidence type="ECO:0000256" key="1">
    <source>
        <dbReference type="SAM" id="Phobius"/>
    </source>
</evidence>
<evidence type="ECO:0008006" key="4">
    <source>
        <dbReference type="Google" id="ProtNLM"/>
    </source>
</evidence>
<keyword evidence="1" id="KW-1133">Transmembrane helix</keyword>
<accession>A0A3D8IQ85</accession>
<evidence type="ECO:0000313" key="3">
    <source>
        <dbReference type="Proteomes" id="UP000256379"/>
    </source>
</evidence>
<dbReference type="Proteomes" id="UP000256379">
    <property type="component" value="Unassembled WGS sequence"/>
</dbReference>
<evidence type="ECO:0000313" key="2">
    <source>
        <dbReference type="EMBL" id="RDU67066.1"/>
    </source>
</evidence>
<feature type="transmembrane region" description="Helical" evidence="1">
    <location>
        <begin position="267"/>
        <end position="288"/>
    </location>
</feature>
<organism evidence="2 3">
    <name type="scientific">Helicobacter didelphidarum</name>
    <dbReference type="NCBI Taxonomy" id="2040648"/>
    <lineage>
        <taxon>Bacteria</taxon>
        <taxon>Pseudomonadati</taxon>
        <taxon>Campylobacterota</taxon>
        <taxon>Epsilonproteobacteria</taxon>
        <taxon>Campylobacterales</taxon>
        <taxon>Helicobacteraceae</taxon>
        <taxon>Helicobacter</taxon>
    </lineage>
</organism>
<dbReference type="EMBL" id="NXLQ01000002">
    <property type="protein sequence ID" value="RDU67066.1"/>
    <property type="molecule type" value="Genomic_DNA"/>
</dbReference>